<gene>
    <name evidence="3" type="ORF">BJY20_002414</name>
</gene>
<dbReference type="AlphaFoldDB" id="A0A852VPX9"/>
<evidence type="ECO:0000259" key="2">
    <source>
        <dbReference type="Pfam" id="PF13229"/>
    </source>
</evidence>
<evidence type="ECO:0000256" key="1">
    <source>
        <dbReference type="SAM" id="MobiDB-lite"/>
    </source>
</evidence>
<dbReference type="InterPro" id="IPR011050">
    <property type="entry name" value="Pectin_lyase_fold/virulence"/>
</dbReference>
<proteinExistence type="predicted"/>
<dbReference type="SUPFAM" id="SSF51126">
    <property type="entry name" value="Pectin lyase-like"/>
    <property type="match status" value="1"/>
</dbReference>
<feature type="compositionally biased region" description="Polar residues" evidence="1">
    <location>
        <begin position="16"/>
        <end position="29"/>
    </location>
</feature>
<feature type="domain" description="Right handed beta helix" evidence="2">
    <location>
        <begin position="59"/>
        <end position="199"/>
    </location>
</feature>
<evidence type="ECO:0000313" key="4">
    <source>
        <dbReference type="Proteomes" id="UP000554054"/>
    </source>
</evidence>
<dbReference type="Proteomes" id="UP000554054">
    <property type="component" value="Unassembled WGS sequence"/>
</dbReference>
<sequence length="292" mass="30503">MTVAAALVAAVTLSACQSTSSDNDGSPTGATALGDTTPASPSSAVPEFPDAQSTGVPAGVELEPSDSLRITQDGTVIDGLHVNGVITIDADDVTIRNTLVQTGTSLYPIKVTDDTTGAVIENVEVDNEGGTGIGIYLQGAATVRNANIHSAEDGIRIQEDNVLIEDSYIHDLQPHEGGHHDSIQIRNGDNVTIRGNNLQAYVPSLDTPLNASLQIGSLAGDHPISNLQVIGNLMNGGNYTINGGRSGDTDSAHYADNRFGDDYRYGAVGNLQDGSVWEDTNVWHDTGEPVTR</sequence>
<organism evidence="3 4">
    <name type="scientific">Janibacter cremeus</name>
    <dbReference type="NCBI Taxonomy" id="1285192"/>
    <lineage>
        <taxon>Bacteria</taxon>
        <taxon>Bacillati</taxon>
        <taxon>Actinomycetota</taxon>
        <taxon>Actinomycetes</taxon>
        <taxon>Micrococcales</taxon>
        <taxon>Intrasporangiaceae</taxon>
        <taxon>Janibacter</taxon>
    </lineage>
</organism>
<evidence type="ECO:0000313" key="3">
    <source>
        <dbReference type="EMBL" id="NYF99022.1"/>
    </source>
</evidence>
<keyword evidence="4" id="KW-1185">Reference proteome</keyword>
<reference evidence="3 4" key="1">
    <citation type="submission" date="2020-07" db="EMBL/GenBank/DDBJ databases">
        <title>Sequencing the genomes of 1000 actinobacteria strains.</title>
        <authorList>
            <person name="Klenk H.-P."/>
        </authorList>
    </citation>
    <scope>NUCLEOTIDE SEQUENCE [LARGE SCALE GENOMIC DNA]</scope>
    <source>
        <strain evidence="3 4">DSM 26154</strain>
    </source>
</reference>
<feature type="region of interest" description="Disordered" evidence="1">
    <location>
        <begin position="16"/>
        <end position="59"/>
    </location>
</feature>
<name>A0A852VPX9_9MICO</name>
<dbReference type="InterPro" id="IPR012334">
    <property type="entry name" value="Pectin_lyas_fold"/>
</dbReference>
<dbReference type="Pfam" id="PF13229">
    <property type="entry name" value="Beta_helix"/>
    <property type="match status" value="1"/>
</dbReference>
<comment type="caution">
    <text evidence="3">The sequence shown here is derived from an EMBL/GenBank/DDBJ whole genome shotgun (WGS) entry which is preliminary data.</text>
</comment>
<dbReference type="RefSeq" id="WP_185991776.1">
    <property type="nucleotide sequence ID" value="NZ_JACCAE010000001.1"/>
</dbReference>
<accession>A0A852VPX9</accession>
<dbReference type="InterPro" id="IPR039448">
    <property type="entry name" value="Beta_helix"/>
</dbReference>
<dbReference type="EMBL" id="JACCAE010000001">
    <property type="protein sequence ID" value="NYF99022.1"/>
    <property type="molecule type" value="Genomic_DNA"/>
</dbReference>
<protein>
    <recommendedName>
        <fullName evidence="2">Right handed beta helix domain-containing protein</fullName>
    </recommendedName>
</protein>
<dbReference type="Gene3D" id="2.160.20.10">
    <property type="entry name" value="Single-stranded right-handed beta-helix, Pectin lyase-like"/>
    <property type="match status" value="1"/>
</dbReference>